<organism evidence="1 2">
    <name type="scientific">Russula earlei</name>
    <dbReference type="NCBI Taxonomy" id="71964"/>
    <lineage>
        <taxon>Eukaryota</taxon>
        <taxon>Fungi</taxon>
        <taxon>Dikarya</taxon>
        <taxon>Basidiomycota</taxon>
        <taxon>Agaricomycotina</taxon>
        <taxon>Agaricomycetes</taxon>
        <taxon>Russulales</taxon>
        <taxon>Russulaceae</taxon>
        <taxon>Russula</taxon>
    </lineage>
</organism>
<reference evidence="1" key="1">
    <citation type="submission" date="2021-03" db="EMBL/GenBank/DDBJ databases">
        <title>Evolutionary priming and transition to the ectomycorrhizal habit in an iconic lineage of mushroom-forming fungi: is preadaptation a requirement?</title>
        <authorList>
            <consortium name="DOE Joint Genome Institute"/>
            <person name="Looney B.P."/>
            <person name="Miyauchi S."/>
            <person name="Morin E."/>
            <person name="Drula E."/>
            <person name="Courty P.E."/>
            <person name="Chicoki N."/>
            <person name="Fauchery L."/>
            <person name="Kohler A."/>
            <person name="Kuo A."/>
            <person name="LaButti K."/>
            <person name="Pangilinan J."/>
            <person name="Lipzen A."/>
            <person name="Riley R."/>
            <person name="Andreopoulos W."/>
            <person name="He G."/>
            <person name="Johnson J."/>
            <person name="Barry K.W."/>
            <person name="Grigoriev I.V."/>
            <person name="Nagy L."/>
            <person name="Hibbett D."/>
            <person name="Henrissat B."/>
            <person name="Matheny P.B."/>
            <person name="Labbe J."/>
            <person name="Martin A.F."/>
        </authorList>
    </citation>
    <scope>NUCLEOTIDE SEQUENCE</scope>
    <source>
        <strain evidence="1">BPL698</strain>
    </source>
</reference>
<evidence type="ECO:0000313" key="2">
    <source>
        <dbReference type="Proteomes" id="UP001207468"/>
    </source>
</evidence>
<name>A0ACC0UGT6_9AGAM</name>
<sequence>MKLALALVFISAVAAASHGHGHEHRGRCENYTTSTRSNGSNESTGWRQKPHGRASFTAYNGCQYPSCGIRMKSGYTAAVNTLSFGADDGAGDACGRCFEITPTSDPYTPSYKGPFGNTIVVKVTDLCPITSGNNAWCGQTISHPRNQHNMSMHFDLCNDSGSSSAFFPGRRGAMLGTYQEVDCQAWSGASGDTLWNGACLARETAALWPSHACGNRGTPPN</sequence>
<evidence type="ECO:0000313" key="1">
    <source>
        <dbReference type="EMBL" id="KAI9510525.1"/>
    </source>
</evidence>
<dbReference type="EMBL" id="JAGFNK010000041">
    <property type="protein sequence ID" value="KAI9510525.1"/>
    <property type="molecule type" value="Genomic_DNA"/>
</dbReference>
<keyword evidence="2" id="KW-1185">Reference proteome</keyword>
<protein>
    <submittedName>
        <fullName evidence="1">Endoglucanase V-like protein</fullName>
    </submittedName>
</protein>
<comment type="caution">
    <text evidence="1">The sequence shown here is derived from an EMBL/GenBank/DDBJ whole genome shotgun (WGS) entry which is preliminary data.</text>
</comment>
<accession>A0ACC0UGT6</accession>
<dbReference type="Proteomes" id="UP001207468">
    <property type="component" value="Unassembled WGS sequence"/>
</dbReference>
<gene>
    <name evidence="1" type="ORF">F5148DRAFT_1335529</name>
</gene>
<proteinExistence type="predicted"/>